<accession>A0A344UXN5</accession>
<feature type="domain" description="HNH nuclease" evidence="3">
    <location>
        <begin position="389"/>
        <end position="441"/>
    </location>
</feature>
<evidence type="ECO:0000256" key="1">
    <source>
        <dbReference type="ARBA" id="ARBA00023450"/>
    </source>
</evidence>
<evidence type="ECO:0000256" key="2">
    <source>
        <dbReference type="SAM" id="MobiDB-lite"/>
    </source>
</evidence>
<proteinExistence type="inferred from homology"/>
<dbReference type="GO" id="GO:0003676">
    <property type="term" value="F:nucleic acid binding"/>
    <property type="evidence" value="ECO:0007669"/>
    <property type="project" value="InterPro"/>
</dbReference>
<gene>
    <name evidence="4" type="ORF">JS278_02899</name>
</gene>
<dbReference type="AlphaFoldDB" id="A0A344UXN5"/>
<feature type="compositionally biased region" description="Polar residues" evidence="2">
    <location>
        <begin position="480"/>
        <end position="490"/>
    </location>
</feature>
<dbReference type="KEGG" id="acij:JS278_02899"/>
<dbReference type="Gene3D" id="1.10.30.50">
    <property type="match status" value="1"/>
</dbReference>
<evidence type="ECO:0000259" key="3">
    <source>
        <dbReference type="SMART" id="SM00507"/>
    </source>
</evidence>
<reference evidence="4 5" key="1">
    <citation type="submission" date="2017-12" db="EMBL/GenBank/DDBJ databases">
        <title>The whole genome sequence of the Acidipropionibacterium virtanenii sp. nov. type strain JS278.</title>
        <authorList>
            <person name="Laine P."/>
            <person name="Deptula P."/>
            <person name="Varmanen P."/>
            <person name="Auvinen P."/>
        </authorList>
    </citation>
    <scope>NUCLEOTIDE SEQUENCE [LARGE SCALE GENOMIC DNA]</scope>
    <source>
        <strain evidence="4 5">JS278</strain>
    </source>
</reference>
<evidence type="ECO:0000313" key="4">
    <source>
        <dbReference type="EMBL" id="AXE40033.1"/>
    </source>
</evidence>
<dbReference type="CDD" id="cd00085">
    <property type="entry name" value="HNHc"/>
    <property type="match status" value="1"/>
</dbReference>
<dbReference type="InterPro" id="IPR003615">
    <property type="entry name" value="HNH_nuc"/>
</dbReference>
<feature type="region of interest" description="Disordered" evidence="2">
    <location>
        <begin position="474"/>
        <end position="537"/>
    </location>
</feature>
<dbReference type="Pfam" id="PF01844">
    <property type="entry name" value="HNH"/>
    <property type="match status" value="1"/>
</dbReference>
<dbReference type="GO" id="GO:0008270">
    <property type="term" value="F:zinc ion binding"/>
    <property type="evidence" value="ECO:0007669"/>
    <property type="project" value="InterPro"/>
</dbReference>
<sequence length="537" mass="57804">MDGKRDVWQTVMVIKEALDHLDHTCAATMTEAQTLAAMNAMRRLADRIGAEAAIWTDRAAKTCAAEKAAGTPLSDYLATAEARNPKEALGVIHQASRITTDPQVRDAALAGTVSPTKAAAIGAVLRDLPRHEMTPAQRQAAAAELLNTAETSTTRQITGSADHVLERVAPDLAPSAADKAARLERQRRQAVKNRALHFSEETDGQVRFWGQLPTLEAAQLKAAVQAAVEHGRRDESDHIKALQQQRRSGTLADTEYFTARKQLAEQEARTTAQRQSDALLDLTRAAGETAGHNGGATRTGEAARLVVTLDYTSLLNLATTAAQSGTRPDDTAMTPDQLNRLTGTLETGQQIPASTLRRICCDVDILPAILGADSAVLDVGRTRRLITPQIRAALRLRDKTCVFPGCAIPAAVCDAHHITPWWAGGPTSLDNLATLCRHHHGVVEPDRFNPAADQWTITLDEHKRPKLTPPRRLARHLATAQDQAPAQGQTPEHRENSAHGSGVDFRGKAVVPPGTESSPAGMGHRDDDPPEQTPLIA</sequence>
<comment type="similarity">
    <text evidence="1">Belongs to the Rv1128c/1148c/1588c/1702c/1945/3466 family.</text>
</comment>
<dbReference type="Proteomes" id="UP000251995">
    <property type="component" value="Chromosome"/>
</dbReference>
<protein>
    <recommendedName>
        <fullName evidence="3">HNH nuclease domain-containing protein</fullName>
    </recommendedName>
</protein>
<evidence type="ECO:0000313" key="5">
    <source>
        <dbReference type="Proteomes" id="UP000251995"/>
    </source>
</evidence>
<dbReference type="InterPro" id="IPR002711">
    <property type="entry name" value="HNH"/>
</dbReference>
<organism evidence="4 5">
    <name type="scientific">Acidipropionibacterium virtanenii</name>
    <dbReference type="NCBI Taxonomy" id="2057246"/>
    <lineage>
        <taxon>Bacteria</taxon>
        <taxon>Bacillati</taxon>
        <taxon>Actinomycetota</taxon>
        <taxon>Actinomycetes</taxon>
        <taxon>Propionibacteriales</taxon>
        <taxon>Propionibacteriaceae</taxon>
        <taxon>Acidipropionibacterium</taxon>
    </lineage>
</organism>
<name>A0A344UXN5_9ACTN</name>
<dbReference type="EMBL" id="CP025198">
    <property type="protein sequence ID" value="AXE40033.1"/>
    <property type="molecule type" value="Genomic_DNA"/>
</dbReference>
<dbReference type="GO" id="GO:0004519">
    <property type="term" value="F:endonuclease activity"/>
    <property type="evidence" value="ECO:0007669"/>
    <property type="project" value="InterPro"/>
</dbReference>
<dbReference type="Pfam" id="PF02720">
    <property type="entry name" value="DUF222"/>
    <property type="match status" value="1"/>
</dbReference>
<keyword evidence="5" id="KW-1185">Reference proteome</keyword>
<dbReference type="RefSeq" id="WP_245935134.1">
    <property type="nucleotide sequence ID" value="NZ_CP025198.1"/>
</dbReference>
<dbReference type="SMART" id="SM00507">
    <property type="entry name" value="HNHc"/>
    <property type="match status" value="1"/>
</dbReference>
<dbReference type="InterPro" id="IPR003870">
    <property type="entry name" value="DUF222"/>
</dbReference>